<dbReference type="EMBL" id="VSSQ01026671">
    <property type="protein sequence ID" value="MPM75510.1"/>
    <property type="molecule type" value="Genomic_DNA"/>
</dbReference>
<protein>
    <submittedName>
        <fullName evidence="1">Uncharacterized protein</fullName>
    </submittedName>
</protein>
<proteinExistence type="predicted"/>
<name>A0A645CF12_9ZZZZ</name>
<comment type="caution">
    <text evidence="1">The sequence shown here is derived from an EMBL/GenBank/DDBJ whole genome shotgun (WGS) entry which is preliminary data.</text>
</comment>
<sequence length="44" mass="4771">MDQKATAVELVAVPATIVVSTMLGVEQPLEVHREDRPDDPIGNE</sequence>
<evidence type="ECO:0000313" key="1">
    <source>
        <dbReference type="EMBL" id="MPM75510.1"/>
    </source>
</evidence>
<accession>A0A645CF12</accession>
<organism evidence="1">
    <name type="scientific">bioreactor metagenome</name>
    <dbReference type="NCBI Taxonomy" id="1076179"/>
    <lineage>
        <taxon>unclassified sequences</taxon>
        <taxon>metagenomes</taxon>
        <taxon>ecological metagenomes</taxon>
    </lineage>
</organism>
<gene>
    <name evidence="1" type="ORF">SDC9_122503</name>
</gene>
<reference evidence="1" key="1">
    <citation type="submission" date="2019-08" db="EMBL/GenBank/DDBJ databases">
        <authorList>
            <person name="Kucharzyk K."/>
            <person name="Murdoch R.W."/>
            <person name="Higgins S."/>
            <person name="Loffler F."/>
        </authorList>
    </citation>
    <scope>NUCLEOTIDE SEQUENCE</scope>
</reference>
<dbReference type="AlphaFoldDB" id="A0A645CF12"/>